<organism evidence="1 2">
    <name type="scientific">Aureobasidium uvarum</name>
    <dbReference type="NCBI Taxonomy" id="2773716"/>
    <lineage>
        <taxon>Eukaryota</taxon>
        <taxon>Fungi</taxon>
        <taxon>Dikarya</taxon>
        <taxon>Ascomycota</taxon>
        <taxon>Pezizomycotina</taxon>
        <taxon>Dothideomycetes</taxon>
        <taxon>Dothideomycetidae</taxon>
        <taxon>Dothideales</taxon>
        <taxon>Saccotheciaceae</taxon>
        <taxon>Aureobasidium</taxon>
    </lineage>
</organism>
<name>A0A9N8PXF2_9PEZI</name>
<dbReference type="Proteomes" id="UP000745764">
    <property type="component" value="Unassembled WGS sequence"/>
</dbReference>
<keyword evidence="2" id="KW-1185">Reference proteome</keyword>
<dbReference type="EMBL" id="CAINUL010000018">
    <property type="protein sequence ID" value="CAD0114693.1"/>
    <property type="molecule type" value="Genomic_DNA"/>
</dbReference>
<dbReference type="PANTHER" id="PTHR47345">
    <property type="entry name" value="CUT9-INTERACTING PROTEIN SCN1"/>
    <property type="match status" value="1"/>
</dbReference>
<evidence type="ECO:0000313" key="1">
    <source>
        <dbReference type="EMBL" id="CAD0114693.1"/>
    </source>
</evidence>
<dbReference type="OrthoDB" id="413993at2759"/>
<dbReference type="AlphaFoldDB" id="A0A9N8PXF2"/>
<dbReference type="InterPro" id="IPR053044">
    <property type="entry name" value="Metallo-hydrolase/TatD-type"/>
</dbReference>
<protein>
    <submittedName>
        <fullName evidence="1">Uncharacterized protein</fullName>
    </submittedName>
</protein>
<reference evidence="1" key="1">
    <citation type="submission" date="2020-06" db="EMBL/GenBank/DDBJ databases">
        <authorList>
            <person name="Onetto C."/>
        </authorList>
    </citation>
    <scope>NUCLEOTIDE SEQUENCE</scope>
</reference>
<accession>A0A9N8PXF2</accession>
<sequence length="71" mass="7951">MGDKPTESFPWDLGVFDAHCHPTDTVANISSIPDMHARILTIMATRAQDQQLVAETADKLGVKSRLDEDWR</sequence>
<dbReference type="PANTHER" id="PTHR47345:SF1">
    <property type="entry name" value="CUT9-INTERACTING PROTEIN SCN1"/>
    <property type="match status" value="1"/>
</dbReference>
<gene>
    <name evidence="1" type="ORF">AWRI4620_LOCUS8948</name>
</gene>
<proteinExistence type="predicted"/>
<evidence type="ECO:0000313" key="2">
    <source>
        <dbReference type="Proteomes" id="UP000745764"/>
    </source>
</evidence>
<comment type="caution">
    <text evidence="1">The sequence shown here is derived from an EMBL/GenBank/DDBJ whole genome shotgun (WGS) entry which is preliminary data.</text>
</comment>